<keyword evidence="4" id="KW-0446">Lipid-binding</keyword>
<gene>
    <name evidence="9" type="ORF">G6F64_009429</name>
</gene>
<feature type="domain" description="C2" evidence="7">
    <location>
        <begin position="443"/>
        <end position="577"/>
    </location>
</feature>
<feature type="compositionally biased region" description="Basic and acidic residues" evidence="6">
    <location>
        <begin position="25"/>
        <end position="61"/>
    </location>
</feature>
<accession>A0A9P6X2X2</accession>
<dbReference type="Pfam" id="PF25331">
    <property type="entry name" value="C2_Mug190_3rd"/>
    <property type="match status" value="1"/>
</dbReference>
<dbReference type="OrthoDB" id="419768at2759"/>
<feature type="region of interest" description="Disordered" evidence="6">
    <location>
        <begin position="1"/>
        <end position="73"/>
    </location>
</feature>
<sequence length="1092" mass="123770">MSAFEEPDIQGNVDPPLELEETVMDEERRKERNKEDVELIKKDASKNKDTEENKRKQEAENKPGTLLDASGGAHLKNAEEPININEARIFPERGDPNVKVWSNPEYANDSAVPRKSNVEFDRNNDNHVQPNTMDNRQLSRENSVIESTFADVRSIFSTDDTEPRHPKKKLKHATPLHPTHPEVLIEQLEIKAIKYIIVTCFFSYILGRFEYGLISGLIMISFCAWTYWNLGKTSSKGLEWQLEKQANMKILYTSEGESVEWLNFMIEKIWRSIDPELFVVVEDLLEDTIQSVAPSIIKGVKVYDFDIGVQAPRIHMIRVFPPLPGQHEESIFGEASFSFYMLETTNRNPKSTPPGLSIRFQTALNAPIEVKAELTALSGKIRFKLLTAPEIPFISKATIAFTNVPKIETGVMPLSKHFNIMNLPTIKTLVNEGVKLGFADLVDPKSLTVDVRALVGAFAQDTNAIGVVKVEVREASRDPSLQLQDMKDSYSTLSLSTQPKKTVSSTRVLTNDKDPRWNENLYILVYAEDMLAETTVDVKVWDADKIKYDDMWGSVSMTVKDIAEGKLDKLGNVASWSQEERVVYDGWAPIDGKKIEESKVRLNMKMSFHPKYATPNTSILNTMKPQDNNSQNENIKEPVNPEHTNGILSVTIYRAVDLEIGDPAILPSDDRFKHPYNPNGVVSPYAILYINDNKVYRTRTKLRNPNPHWNAINEHFIRDVDSAFIRISVKTALELERDPVLGTKVISLKDLFADQNDTFKEFQKWVPLADGIGFGKVLLSVKYKPVKMVLPRSLQGSDVGTLVVEKLTLNHLKAPMDSTVASPTKATLALNIDPAIIKRLKSYDVHTENGISGWYDRHLYFPLIMRYRTAIYVHIAQGVLAGTKATGRLWLKNLIDNEWQDVAVGLRSHISEKSSDANKNEDEWPENGDFGQVTMRLKIVPGFSPVHTHLRSFTKDMVGADPFYSDTLKFKAQQWIREETSDSEPLNPDLQQAIKEEQDRTEESEKASGPSSEYGEDDDIDSEFEEDETGADLDDDDLREDMIGQRKESTISKHKVIRKLAWGVDKMKHKVDVFREGFNSETRAKRSVAKEV</sequence>
<feature type="domain" description="SMP-LTD" evidence="8">
    <location>
        <begin position="255"/>
        <end position="452"/>
    </location>
</feature>
<evidence type="ECO:0008006" key="11">
    <source>
        <dbReference type="Google" id="ProtNLM"/>
    </source>
</evidence>
<dbReference type="PANTHER" id="PTHR47348:SF3">
    <property type="entry name" value="MEIOTICALLY UP-REGULATED GENE 190 PROTEIN"/>
    <property type="match status" value="1"/>
</dbReference>
<comment type="subcellular location">
    <subcellularLocation>
        <location evidence="1">Membrane</location>
    </subcellularLocation>
</comment>
<dbReference type="GO" id="GO:0008289">
    <property type="term" value="F:lipid binding"/>
    <property type="evidence" value="ECO:0007669"/>
    <property type="project" value="UniProtKB-KW"/>
</dbReference>
<evidence type="ECO:0000313" key="10">
    <source>
        <dbReference type="Proteomes" id="UP000716291"/>
    </source>
</evidence>
<evidence type="ECO:0000256" key="3">
    <source>
        <dbReference type="ARBA" id="ARBA00023055"/>
    </source>
</evidence>
<evidence type="ECO:0000259" key="8">
    <source>
        <dbReference type="PROSITE" id="PS51847"/>
    </source>
</evidence>
<dbReference type="AlphaFoldDB" id="A0A9P6X2X2"/>
<name>A0A9P6X2X2_RHIOR</name>
<dbReference type="GO" id="GO:0006869">
    <property type="term" value="P:lipid transport"/>
    <property type="evidence" value="ECO:0007669"/>
    <property type="project" value="UniProtKB-KW"/>
</dbReference>
<proteinExistence type="predicted"/>
<evidence type="ECO:0000256" key="1">
    <source>
        <dbReference type="ARBA" id="ARBA00004370"/>
    </source>
</evidence>
<dbReference type="PROSITE" id="PS50004">
    <property type="entry name" value="C2"/>
    <property type="match status" value="2"/>
</dbReference>
<dbReference type="PROSITE" id="PS51847">
    <property type="entry name" value="SMP"/>
    <property type="match status" value="1"/>
</dbReference>
<protein>
    <recommendedName>
        <fullName evidence="11">C2 domain-containing protein</fullName>
    </recommendedName>
</protein>
<dbReference type="PANTHER" id="PTHR47348">
    <property type="entry name" value="MEIOTICALLY UP-REGULATED GENE 190 PROTEIN"/>
    <property type="match status" value="1"/>
</dbReference>
<dbReference type="CDD" id="cd21676">
    <property type="entry name" value="SMP_Mug190"/>
    <property type="match status" value="1"/>
</dbReference>
<dbReference type="EMBL" id="JAANQT010001717">
    <property type="protein sequence ID" value="KAG1304177.1"/>
    <property type="molecule type" value="Genomic_DNA"/>
</dbReference>
<keyword evidence="5" id="KW-0472">Membrane</keyword>
<organism evidence="9 10">
    <name type="scientific">Rhizopus oryzae</name>
    <name type="common">Mucormycosis agent</name>
    <name type="synonym">Rhizopus arrhizus var. delemar</name>
    <dbReference type="NCBI Taxonomy" id="64495"/>
    <lineage>
        <taxon>Eukaryota</taxon>
        <taxon>Fungi</taxon>
        <taxon>Fungi incertae sedis</taxon>
        <taxon>Mucoromycota</taxon>
        <taxon>Mucoromycotina</taxon>
        <taxon>Mucoromycetes</taxon>
        <taxon>Mucorales</taxon>
        <taxon>Mucorineae</taxon>
        <taxon>Rhizopodaceae</taxon>
        <taxon>Rhizopus</taxon>
    </lineage>
</organism>
<reference evidence="9" key="1">
    <citation type="journal article" date="2020" name="Microb. Genom.">
        <title>Genetic diversity of clinical and environmental Mucorales isolates obtained from an investigation of mucormycosis cases among solid organ transplant recipients.</title>
        <authorList>
            <person name="Nguyen M.H."/>
            <person name="Kaul D."/>
            <person name="Muto C."/>
            <person name="Cheng S.J."/>
            <person name="Richter R.A."/>
            <person name="Bruno V.M."/>
            <person name="Liu G."/>
            <person name="Beyhan S."/>
            <person name="Sundermann A.J."/>
            <person name="Mounaud S."/>
            <person name="Pasculle A.W."/>
            <person name="Nierman W.C."/>
            <person name="Driscoll E."/>
            <person name="Cumbie R."/>
            <person name="Clancy C.J."/>
            <person name="Dupont C.L."/>
        </authorList>
    </citation>
    <scope>NUCLEOTIDE SEQUENCE</scope>
    <source>
        <strain evidence="9">GL11</strain>
    </source>
</reference>
<feature type="compositionally biased region" description="Basic and acidic residues" evidence="6">
    <location>
        <begin position="995"/>
        <end position="1006"/>
    </location>
</feature>
<keyword evidence="2" id="KW-0813">Transport</keyword>
<dbReference type="Proteomes" id="UP000716291">
    <property type="component" value="Unassembled WGS sequence"/>
</dbReference>
<feature type="compositionally biased region" description="Acidic residues" evidence="6">
    <location>
        <begin position="1014"/>
        <end position="1039"/>
    </location>
</feature>
<dbReference type="InterPro" id="IPR000008">
    <property type="entry name" value="C2_dom"/>
</dbReference>
<evidence type="ECO:0000313" key="9">
    <source>
        <dbReference type="EMBL" id="KAG1304177.1"/>
    </source>
</evidence>
<dbReference type="Pfam" id="PF00168">
    <property type="entry name" value="C2"/>
    <property type="match status" value="2"/>
</dbReference>
<evidence type="ECO:0000256" key="6">
    <source>
        <dbReference type="SAM" id="MobiDB-lite"/>
    </source>
</evidence>
<dbReference type="Pfam" id="PF25669">
    <property type="entry name" value="SMP_MUG190-like"/>
    <property type="match status" value="1"/>
</dbReference>
<evidence type="ECO:0000256" key="4">
    <source>
        <dbReference type="ARBA" id="ARBA00023121"/>
    </source>
</evidence>
<evidence type="ECO:0000256" key="5">
    <source>
        <dbReference type="ARBA" id="ARBA00023136"/>
    </source>
</evidence>
<feature type="domain" description="C2" evidence="7">
    <location>
        <begin position="629"/>
        <end position="766"/>
    </location>
</feature>
<dbReference type="InterPro" id="IPR057349">
    <property type="entry name" value="C2_Mug190_3rd"/>
</dbReference>
<comment type="caution">
    <text evidence="9">The sequence shown here is derived from an EMBL/GenBank/DDBJ whole genome shotgun (WGS) entry which is preliminary data.</text>
</comment>
<dbReference type="InterPro" id="IPR035892">
    <property type="entry name" value="C2_domain_sf"/>
</dbReference>
<evidence type="ECO:0000256" key="2">
    <source>
        <dbReference type="ARBA" id="ARBA00022448"/>
    </source>
</evidence>
<dbReference type="SUPFAM" id="SSF49562">
    <property type="entry name" value="C2 domain (Calcium/lipid-binding domain, CaLB)"/>
    <property type="match status" value="2"/>
</dbReference>
<evidence type="ECO:0000259" key="7">
    <source>
        <dbReference type="PROSITE" id="PS50004"/>
    </source>
</evidence>
<feature type="region of interest" description="Disordered" evidence="6">
    <location>
        <begin position="995"/>
        <end position="1047"/>
    </location>
</feature>
<keyword evidence="10" id="KW-1185">Reference proteome</keyword>
<dbReference type="Gene3D" id="2.60.40.150">
    <property type="entry name" value="C2 domain"/>
    <property type="match status" value="2"/>
</dbReference>
<dbReference type="SMART" id="SM00239">
    <property type="entry name" value="C2"/>
    <property type="match status" value="2"/>
</dbReference>
<keyword evidence="3" id="KW-0445">Lipid transport</keyword>
<dbReference type="InterPro" id="IPR031468">
    <property type="entry name" value="SMP_LBD"/>
</dbReference>
<dbReference type="GO" id="GO:0016020">
    <property type="term" value="C:membrane"/>
    <property type="evidence" value="ECO:0007669"/>
    <property type="project" value="UniProtKB-SubCell"/>
</dbReference>